<dbReference type="Gene3D" id="1.20.5.1930">
    <property type="match status" value="1"/>
</dbReference>
<dbReference type="OrthoDB" id="5421862at2"/>
<dbReference type="InterPro" id="IPR029016">
    <property type="entry name" value="GAF-like_dom_sf"/>
</dbReference>
<evidence type="ECO:0000256" key="15">
    <source>
        <dbReference type="ARBA" id="ARBA00030800"/>
    </source>
</evidence>
<evidence type="ECO:0000313" key="20">
    <source>
        <dbReference type="Proteomes" id="UP000001784"/>
    </source>
</evidence>
<comment type="catalytic activity">
    <reaction evidence="1">
        <text>ATP + protein L-histidine = ADP + protein N-phospho-L-histidine.</text>
        <dbReference type="EC" id="2.7.13.3"/>
    </reaction>
</comment>
<dbReference type="KEGG" id="sfu:Sfum_3254"/>
<feature type="domain" description="Histidine kinase" evidence="17">
    <location>
        <begin position="459"/>
        <end position="551"/>
    </location>
</feature>
<dbReference type="STRING" id="335543.Sfum_3254"/>
<dbReference type="SUPFAM" id="SSF55785">
    <property type="entry name" value="PYP-like sensor domain (PAS domain)"/>
    <property type="match status" value="1"/>
</dbReference>
<feature type="compositionally biased region" description="Basic and acidic residues" evidence="16">
    <location>
        <begin position="11"/>
        <end position="20"/>
    </location>
</feature>
<sequence>MQKKKRLTPPDGEKRSRPSDSEVDPAAARPPAMEDIGEGLRTGWNYYTNILECMNDGVFIIDSDFNIQYLNKAAERVFGTPRNRKCYEYFHNRNTPCYRCRIDAVFSGKTVRRMKNYPRIGKIHEVFETRLTNPDGSYAKLGIVHDITDFMQVEEALRLDEARFEALYRLGHMAEAPIDEIAGFAMEQAVKITRSRFGFLGFVSEDETIFTRHATSGTAMKTCRVSGNQARFQVDEAGVWADAIRERRPIIINDYKSYRGRKGIPKGHVPLKRIMSVPVLDGRRVVALGTVANKDAEYNGADVRHLALLIDTMWRMVQRKEAERNLRVSESQLRVLSSKLLTVQEEERARLAHELHDSIGQTLVAVKFGIENALKGRTVGGLDAVSQLLDPLVPMVQNAVEEARKLYMGLRPTILDDFGAIAAIGWLCSEFEETHTGMLVEKTVDIDEEHIPIPVKIVLFRTVQEALNNAARHSEATRVGLFLKKEKSGITLVLEDNGIGFDSSRYLSGAQGTGLGIVSMKERIELSGGTFSIESQSGAGTAIRAFWPDEFRLKLSPDFHL</sequence>
<dbReference type="InterPro" id="IPR003594">
    <property type="entry name" value="HATPase_dom"/>
</dbReference>
<evidence type="ECO:0000259" key="17">
    <source>
        <dbReference type="PROSITE" id="PS50109"/>
    </source>
</evidence>
<dbReference type="HOGENOM" id="CLU_000445_114_71_7"/>
<dbReference type="GO" id="GO:0046983">
    <property type="term" value="F:protein dimerization activity"/>
    <property type="evidence" value="ECO:0007669"/>
    <property type="project" value="InterPro"/>
</dbReference>
<gene>
    <name evidence="19" type="ordered locus">Sfum_3254</name>
</gene>
<evidence type="ECO:0000256" key="11">
    <source>
        <dbReference type="ARBA" id="ARBA00023004"/>
    </source>
</evidence>
<dbReference type="GO" id="GO:0000155">
    <property type="term" value="F:phosphorelay sensor kinase activity"/>
    <property type="evidence" value="ECO:0007669"/>
    <property type="project" value="InterPro"/>
</dbReference>
<dbReference type="Pfam" id="PF02518">
    <property type="entry name" value="HATPase_c"/>
    <property type="match status" value="1"/>
</dbReference>
<comment type="subcellular location">
    <subcellularLocation>
        <location evidence="3">Cytoplasm</location>
    </subcellularLocation>
</comment>
<dbReference type="Gene3D" id="3.30.450.20">
    <property type="entry name" value="PAS domain"/>
    <property type="match status" value="1"/>
</dbReference>
<dbReference type="CDD" id="cd16917">
    <property type="entry name" value="HATPase_UhpB-NarQ-NarX-like"/>
    <property type="match status" value="1"/>
</dbReference>
<dbReference type="PROSITE" id="PS50109">
    <property type="entry name" value="HIS_KIN"/>
    <property type="match status" value="1"/>
</dbReference>
<dbReference type="AlphaFoldDB" id="A0LNC5"/>
<keyword evidence="13" id="KW-0411">Iron-sulfur</keyword>
<dbReference type="Gene3D" id="3.30.450.40">
    <property type="match status" value="1"/>
</dbReference>
<dbReference type="InterPro" id="IPR004358">
    <property type="entry name" value="Sig_transdc_His_kin-like_C"/>
</dbReference>
<dbReference type="InterPro" id="IPR000014">
    <property type="entry name" value="PAS"/>
</dbReference>
<evidence type="ECO:0000313" key="19">
    <source>
        <dbReference type="EMBL" id="ABK18927.1"/>
    </source>
</evidence>
<dbReference type="PANTHER" id="PTHR24421">
    <property type="entry name" value="NITRATE/NITRITE SENSOR PROTEIN NARX-RELATED"/>
    <property type="match status" value="1"/>
</dbReference>
<dbReference type="GO" id="GO:0046872">
    <property type="term" value="F:metal ion binding"/>
    <property type="evidence" value="ECO:0007669"/>
    <property type="project" value="UniProtKB-KW"/>
</dbReference>
<dbReference type="CDD" id="cd00130">
    <property type="entry name" value="PAS"/>
    <property type="match status" value="1"/>
</dbReference>
<dbReference type="Gene3D" id="3.30.565.10">
    <property type="entry name" value="Histidine kinase-like ATPase, C-terminal domain"/>
    <property type="match status" value="1"/>
</dbReference>
<keyword evidence="7" id="KW-0963">Cytoplasm</keyword>
<evidence type="ECO:0000256" key="4">
    <source>
        <dbReference type="ARBA" id="ARBA00012438"/>
    </source>
</evidence>
<dbReference type="NCBIfam" id="TIGR00229">
    <property type="entry name" value="sensory_box"/>
    <property type="match status" value="1"/>
</dbReference>
<dbReference type="InParanoid" id="A0LNC5"/>
<dbReference type="InterPro" id="IPR005467">
    <property type="entry name" value="His_kinase_dom"/>
</dbReference>
<dbReference type="Pfam" id="PF07730">
    <property type="entry name" value="HisKA_3"/>
    <property type="match status" value="1"/>
</dbReference>
<keyword evidence="20" id="KW-1185">Reference proteome</keyword>
<organism evidence="19 20">
    <name type="scientific">Syntrophobacter fumaroxidans (strain DSM 10017 / MPOB)</name>
    <dbReference type="NCBI Taxonomy" id="335543"/>
    <lineage>
        <taxon>Bacteria</taxon>
        <taxon>Pseudomonadati</taxon>
        <taxon>Thermodesulfobacteriota</taxon>
        <taxon>Syntrophobacteria</taxon>
        <taxon>Syntrophobacterales</taxon>
        <taxon>Syntrophobacteraceae</taxon>
        <taxon>Syntrophobacter</taxon>
    </lineage>
</organism>
<dbReference type="SUPFAM" id="SSF55874">
    <property type="entry name" value="ATPase domain of HSP90 chaperone/DNA topoisomerase II/histidine kinase"/>
    <property type="match status" value="1"/>
</dbReference>
<name>A0LNC5_SYNFM</name>
<evidence type="ECO:0000256" key="7">
    <source>
        <dbReference type="ARBA" id="ARBA00022490"/>
    </source>
</evidence>
<dbReference type="Proteomes" id="UP000001784">
    <property type="component" value="Chromosome"/>
</dbReference>
<evidence type="ECO:0000256" key="1">
    <source>
        <dbReference type="ARBA" id="ARBA00000085"/>
    </source>
</evidence>
<evidence type="ECO:0000256" key="2">
    <source>
        <dbReference type="ARBA" id="ARBA00001966"/>
    </source>
</evidence>
<proteinExistence type="predicted"/>
<dbReference type="Pfam" id="PF13188">
    <property type="entry name" value="PAS_8"/>
    <property type="match status" value="1"/>
</dbReference>
<feature type="region of interest" description="Disordered" evidence="16">
    <location>
        <begin position="1"/>
        <end position="35"/>
    </location>
</feature>
<evidence type="ECO:0000256" key="6">
    <source>
        <dbReference type="ARBA" id="ARBA00022485"/>
    </source>
</evidence>
<evidence type="ECO:0000256" key="14">
    <source>
        <dbReference type="ARBA" id="ARBA00024827"/>
    </source>
</evidence>
<reference evidence="19 20" key="1">
    <citation type="submission" date="2006-10" db="EMBL/GenBank/DDBJ databases">
        <title>Complete sequence of Syntrophobacter fumaroxidans MPOB.</title>
        <authorList>
            <consortium name="US DOE Joint Genome Institute"/>
            <person name="Copeland A."/>
            <person name="Lucas S."/>
            <person name="Lapidus A."/>
            <person name="Barry K."/>
            <person name="Detter J.C."/>
            <person name="Glavina del Rio T."/>
            <person name="Hammon N."/>
            <person name="Israni S."/>
            <person name="Pitluck S."/>
            <person name="Goltsman E.G."/>
            <person name="Martinez M."/>
            <person name="Schmutz J."/>
            <person name="Larimer F."/>
            <person name="Land M."/>
            <person name="Hauser L."/>
            <person name="Kyrpides N."/>
            <person name="Kim E."/>
            <person name="Boone D.R."/>
            <person name="Brockman F."/>
            <person name="Culley D."/>
            <person name="Ferry J."/>
            <person name="Gunsalus R."/>
            <person name="McInerney M.J."/>
            <person name="Morrison M."/>
            <person name="Plugge C."/>
            <person name="Rohlin L."/>
            <person name="Scholten J."/>
            <person name="Sieber J."/>
            <person name="Stams A.J.M."/>
            <person name="Worm P."/>
            <person name="Henstra A.M."/>
            <person name="Richardson P."/>
        </authorList>
    </citation>
    <scope>NUCLEOTIDE SEQUENCE [LARGE SCALE GENOMIC DNA]</scope>
    <source>
        <strain evidence="20">DSM 10017 / MPOB</strain>
    </source>
</reference>
<dbReference type="SUPFAM" id="SSF55781">
    <property type="entry name" value="GAF domain-like"/>
    <property type="match status" value="1"/>
</dbReference>
<feature type="domain" description="PAS" evidence="18">
    <location>
        <begin position="43"/>
        <end position="79"/>
    </location>
</feature>
<dbReference type="InterPro" id="IPR003018">
    <property type="entry name" value="GAF"/>
</dbReference>
<dbReference type="GO" id="GO:0051539">
    <property type="term" value="F:4 iron, 4 sulfur cluster binding"/>
    <property type="evidence" value="ECO:0007669"/>
    <property type="project" value="UniProtKB-KW"/>
</dbReference>
<dbReference type="InterPro" id="IPR011712">
    <property type="entry name" value="Sig_transdc_His_kin_sub3_dim/P"/>
</dbReference>
<dbReference type="EC" id="2.7.13.3" evidence="4"/>
<evidence type="ECO:0000256" key="12">
    <source>
        <dbReference type="ARBA" id="ARBA00023012"/>
    </source>
</evidence>
<dbReference type="SMART" id="SM00091">
    <property type="entry name" value="PAS"/>
    <property type="match status" value="1"/>
</dbReference>
<evidence type="ECO:0000256" key="10">
    <source>
        <dbReference type="ARBA" id="ARBA00022777"/>
    </source>
</evidence>
<dbReference type="Pfam" id="PF13185">
    <property type="entry name" value="GAF_2"/>
    <property type="match status" value="1"/>
</dbReference>
<dbReference type="eggNOG" id="COG2203">
    <property type="taxonomic scope" value="Bacteria"/>
</dbReference>
<evidence type="ECO:0000256" key="8">
    <source>
        <dbReference type="ARBA" id="ARBA00022679"/>
    </source>
</evidence>
<evidence type="ECO:0000259" key="18">
    <source>
        <dbReference type="PROSITE" id="PS50112"/>
    </source>
</evidence>
<comment type="cofactor">
    <cofactor evidence="2">
        <name>[4Fe-4S] cluster</name>
        <dbReference type="ChEBI" id="CHEBI:49883"/>
    </cofactor>
</comment>
<keyword evidence="11" id="KW-0408">Iron</keyword>
<keyword evidence="10 19" id="KW-0418">Kinase</keyword>
<dbReference type="PRINTS" id="PR00344">
    <property type="entry name" value="BCTRLSENSOR"/>
</dbReference>
<dbReference type="GO" id="GO:0005737">
    <property type="term" value="C:cytoplasm"/>
    <property type="evidence" value="ECO:0007669"/>
    <property type="project" value="UniProtKB-SubCell"/>
</dbReference>
<dbReference type="eggNOG" id="COG4585">
    <property type="taxonomic scope" value="Bacteria"/>
</dbReference>
<dbReference type="GO" id="GO:0016020">
    <property type="term" value="C:membrane"/>
    <property type="evidence" value="ECO:0007669"/>
    <property type="project" value="InterPro"/>
</dbReference>
<dbReference type="InterPro" id="IPR036890">
    <property type="entry name" value="HATPase_C_sf"/>
</dbReference>
<evidence type="ECO:0000256" key="13">
    <source>
        <dbReference type="ARBA" id="ARBA00023014"/>
    </source>
</evidence>
<dbReference type="InterPro" id="IPR050482">
    <property type="entry name" value="Sensor_HK_TwoCompSys"/>
</dbReference>
<evidence type="ECO:0000256" key="9">
    <source>
        <dbReference type="ARBA" id="ARBA00022723"/>
    </source>
</evidence>
<evidence type="ECO:0000256" key="3">
    <source>
        <dbReference type="ARBA" id="ARBA00004496"/>
    </source>
</evidence>
<keyword evidence="8" id="KW-0808">Transferase</keyword>
<dbReference type="RefSeq" id="WP_011700052.1">
    <property type="nucleotide sequence ID" value="NC_008554.1"/>
</dbReference>
<dbReference type="SMART" id="SM00387">
    <property type="entry name" value="HATPase_c"/>
    <property type="match status" value="1"/>
</dbReference>
<dbReference type="InterPro" id="IPR035965">
    <property type="entry name" value="PAS-like_dom_sf"/>
</dbReference>
<dbReference type="EMBL" id="CP000478">
    <property type="protein sequence ID" value="ABK18927.1"/>
    <property type="molecule type" value="Genomic_DNA"/>
</dbReference>
<dbReference type="PANTHER" id="PTHR24421:SF58">
    <property type="entry name" value="SIGNAL TRANSDUCTION HISTIDINE-PROTEIN KINASE_PHOSPHATASE UHPB"/>
    <property type="match status" value="1"/>
</dbReference>
<keyword evidence="6" id="KW-0004">4Fe-4S</keyword>
<evidence type="ECO:0000256" key="5">
    <source>
        <dbReference type="ARBA" id="ARBA00017322"/>
    </source>
</evidence>
<comment type="function">
    <text evidence="14">Member of the two-component regulatory system NreB/NreC involved in the control of dissimilatory nitrate/nitrite reduction in response to oxygen. NreB functions as a direct oxygen sensor histidine kinase which is autophosphorylated, in the absence of oxygen, probably at the conserved histidine residue, and transfers its phosphate group probably to a conserved aspartate residue of NreC. NreB/NreC activates the expression of the nitrate (narGHJI) and nitrite (nir) reductase operons, as well as the putative nitrate transporter gene narT.</text>
</comment>
<dbReference type="PROSITE" id="PS50112">
    <property type="entry name" value="PAS"/>
    <property type="match status" value="1"/>
</dbReference>
<keyword evidence="9" id="KW-0479">Metal-binding</keyword>
<accession>A0LNC5</accession>
<protein>
    <recommendedName>
        <fullName evidence="5">Oxygen sensor histidine kinase NreB</fullName>
        <ecNumber evidence="4">2.7.13.3</ecNumber>
    </recommendedName>
    <alternativeName>
        <fullName evidence="15">Nitrogen regulation protein B</fullName>
    </alternativeName>
</protein>
<keyword evidence="12" id="KW-0902">Two-component regulatory system</keyword>
<evidence type="ECO:0000256" key="16">
    <source>
        <dbReference type="SAM" id="MobiDB-lite"/>
    </source>
</evidence>
<dbReference type="eggNOG" id="COG2202">
    <property type="taxonomic scope" value="Bacteria"/>
</dbReference>